<dbReference type="Proteomes" id="UP001497480">
    <property type="component" value="Unassembled WGS sequence"/>
</dbReference>
<protein>
    <submittedName>
        <fullName evidence="2">Uncharacterized protein</fullName>
    </submittedName>
</protein>
<name>A0AAV1XTB3_LUPLU</name>
<feature type="coiled-coil region" evidence="1">
    <location>
        <begin position="11"/>
        <end position="38"/>
    </location>
</feature>
<keyword evidence="1" id="KW-0175">Coiled coil</keyword>
<dbReference type="EMBL" id="CAXHTB010000018">
    <property type="protein sequence ID" value="CAL0324467.1"/>
    <property type="molecule type" value="Genomic_DNA"/>
</dbReference>
<reference evidence="2 3" key="1">
    <citation type="submission" date="2024-03" db="EMBL/GenBank/DDBJ databases">
        <authorList>
            <person name="Martinez-Hernandez J."/>
        </authorList>
    </citation>
    <scope>NUCLEOTIDE SEQUENCE [LARGE SCALE GENOMIC DNA]</scope>
</reference>
<gene>
    <name evidence="2" type="ORF">LLUT_LOCUS25527</name>
</gene>
<sequence length="94" mass="10827">MVKEIRARAMVKELSQQHQDMNDRIQVEKDKKKELDKALSKYKYINGKLPIDTLSLEELVEFKTSLLSLKDNLAVKENEMEVASSFILLSETGI</sequence>
<accession>A0AAV1XTB3</accession>
<evidence type="ECO:0000313" key="3">
    <source>
        <dbReference type="Proteomes" id="UP001497480"/>
    </source>
</evidence>
<evidence type="ECO:0000256" key="1">
    <source>
        <dbReference type="SAM" id="Coils"/>
    </source>
</evidence>
<dbReference type="AlphaFoldDB" id="A0AAV1XTB3"/>
<organism evidence="2 3">
    <name type="scientific">Lupinus luteus</name>
    <name type="common">European yellow lupine</name>
    <dbReference type="NCBI Taxonomy" id="3873"/>
    <lineage>
        <taxon>Eukaryota</taxon>
        <taxon>Viridiplantae</taxon>
        <taxon>Streptophyta</taxon>
        <taxon>Embryophyta</taxon>
        <taxon>Tracheophyta</taxon>
        <taxon>Spermatophyta</taxon>
        <taxon>Magnoliopsida</taxon>
        <taxon>eudicotyledons</taxon>
        <taxon>Gunneridae</taxon>
        <taxon>Pentapetalae</taxon>
        <taxon>rosids</taxon>
        <taxon>fabids</taxon>
        <taxon>Fabales</taxon>
        <taxon>Fabaceae</taxon>
        <taxon>Papilionoideae</taxon>
        <taxon>50 kb inversion clade</taxon>
        <taxon>genistoids sensu lato</taxon>
        <taxon>core genistoids</taxon>
        <taxon>Genisteae</taxon>
        <taxon>Lupinus</taxon>
    </lineage>
</organism>
<comment type="caution">
    <text evidence="2">The sequence shown here is derived from an EMBL/GenBank/DDBJ whole genome shotgun (WGS) entry which is preliminary data.</text>
</comment>
<keyword evidence="3" id="KW-1185">Reference proteome</keyword>
<evidence type="ECO:0000313" key="2">
    <source>
        <dbReference type="EMBL" id="CAL0324467.1"/>
    </source>
</evidence>
<proteinExistence type="predicted"/>